<dbReference type="GO" id="GO:0005886">
    <property type="term" value="C:plasma membrane"/>
    <property type="evidence" value="ECO:0007669"/>
    <property type="project" value="UniProtKB-SubCell"/>
</dbReference>
<keyword evidence="4 7" id="KW-0812">Transmembrane</keyword>
<evidence type="ECO:0000313" key="10">
    <source>
        <dbReference type="Proteomes" id="UP000265816"/>
    </source>
</evidence>
<feature type="transmembrane region" description="Helical" evidence="7">
    <location>
        <begin position="7"/>
        <end position="28"/>
    </location>
</feature>
<organism evidence="9 10">
    <name type="scientific">Mesobacillus zeae</name>
    <dbReference type="NCBI Taxonomy" id="1917180"/>
    <lineage>
        <taxon>Bacteria</taxon>
        <taxon>Bacillati</taxon>
        <taxon>Bacillota</taxon>
        <taxon>Bacilli</taxon>
        <taxon>Bacillales</taxon>
        <taxon>Bacillaceae</taxon>
        <taxon>Mesobacillus</taxon>
    </lineage>
</organism>
<comment type="caution">
    <text evidence="9">The sequence shown here is derived from an EMBL/GenBank/DDBJ whole genome shotgun (WGS) entry which is preliminary data.</text>
</comment>
<feature type="domain" description="Na+/H+ antiporter MnhB subunit-related protein" evidence="8">
    <location>
        <begin position="7"/>
        <end position="131"/>
    </location>
</feature>
<dbReference type="EMBL" id="QWVT01000002">
    <property type="protein sequence ID" value="RID88917.1"/>
    <property type="molecule type" value="Genomic_DNA"/>
</dbReference>
<evidence type="ECO:0000256" key="5">
    <source>
        <dbReference type="ARBA" id="ARBA00022989"/>
    </source>
</evidence>
<dbReference type="Proteomes" id="UP000265816">
    <property type="component" value="Unassembled WGS sequence"/>
</dbReference>
<evidence type="ECO:0000313" key="9">
    <source>
        <dbReference type="EMBL" id="RID88917.1"/>
    </source>
</evidence>
<evidence type="ECO:0000256" key="2">
    <source>
        <dbReference type="ARBA" id="ARBA00009425"/>
    </source>
</evidence>
<evidence type="ECO:0000256" key="7">
    <source>
        <dbReference type="SAM" id="Phobius"/>
    </source>
</evidence>
<protein>
    <submittedName>
        <fullName evidence="9">Na(+)/H(+) antiporter subunit B</fullName>
    </submittedName>
</protein>
<dbReference type="OrthoDB" id="9798859at2"/>
<dbReference type="PANTHER" id="PTHR33932">
    <property type="entry name" value="NA(+)/H(+) ANTIPORTER SUBUNIT B"/>
    <property type="match status" value="1"/>
</dbReference>
<accession>A0A398BGR0</accession>
<sequence length="140" mass="14858">MKTNDIILQTVTKVTLFVIILFSIYLFFTGHYHPGGGFIGGLMSSGAIVLLLLAYDIKTVTAILPVDYKKMIGAGLLFSAGTGTGALIAGKPFLTHAYTYVSLPLLGKTSLHTAVLFDTGVFLVVIGVTMTIIQTIGESE</sequence>
<keyword evidence="5 7" id="KW-1133">Transmembrane helix</keyword>
<dbReference type="InterPro" id="IPR007182">
    <property type="entry name" value="MnhB"/>
</dbReference>
<evidence type="ECO:0000256" key="1">
    <source>
        <dbReference type="ARBA" id="ARBA00004651"/>
    </source>
</evidence>
<evidence type="ECO:0000256" key="3">
    <source>
        <dbReference type="ARBA" id="ARBA00022475"/>
    </source>
</evidence>
<feature type="transmembrane region" description="Helical" evidence="7">
    <location>
        <begin position="76"/>
        <end position="94"/>
    </location>
</feature>
<dbReference type="AlphaFoldDB" id="A0A398BGR0"/>
<comment type="similarity">
    <text evidence="2">Belongs to the CPA3 antiporters (TC 2.A.63) subunit B family.</text>
</comment>
<feature type="transmembrane region" description="Helical" evidence="7">
    <location>
        <begin position="34"/>
        <end position="55"/>
    </location>
</feature>
<evidence type="ECO:0000259" key="8">
    <source>
        <dbReference type="Pfam" id="PF04039"/>
    </source>
</evidence>
<keyword evidence="10" id="KW-1185">Reference proteome</keyword>
<keyword evidence="3" id="KW-1003">Cell membrane</keyword>
<feature type="transmembrane region" description="Helical" evidence="7">
    <location>
        <begin position="114"/>
        <end position="133"/>
    </location>
</feature>
<dbReference type="RefSeq" id="WP_119111080.1">
    <property type="nucleotide sequence ID" value="NZ_CBCSEO010000004.1"/>
</dbReference>
<proteinExistence type="inferred from homology"/>
<gene>
    <name evidence="9" type="ORF">D1970_00990</name>
</gene>
<reference evidence="9 10" key="1">
    <citation type="submission" date="2018-08" db="EMBL/GenBank/DDBJ databases">
        <title>Bacillus jemisoniae sp. nov., Bacillus chryseoplanitiae sp. nov., Bacillus resnikiae sp. nov., and Bacillus frankliniae sp. nov., isolated from Viking spacecraft and associated surfaces.</title>
        <authorList>
            <person name="Seuylemezian A."/>
            <person name="Vaishampayan P."/>
        </authorList>
    </citation>
    <scope>NUCLEOTIDE SEQUENCE [LARGE SCALE GENOMIC DNA]</scope>
    <source>
        <strain evidence="9 10">JJ-247</strain>
    </source>
</reference>
<evidence type="ECO:0000256" key="6">
    <source>
        <dbReference type="ARBA" id="ARBA00023136"/>
    </source>
</evidence>
<dbReference type="Pfam" id="PF04039">
    <property type="entry name" value="MnhB"/>
    <property type="match status" value="1"/>
</dbReference>
<comment type="subcellular location">
    <subcellularLocation>
        <location evidence="1">Cell membrane</location>
        <topology evidence="1">Multi-pass membrane protein</topology>
    </subcellularLocation>
</comment>
<dbReference type="PANTHER" id="PTHR33932:SF4">
    <property type="entry name" value="NA(+)_H(+) ANTIPORTER SUBUNIT B"/>
    <property type="match status" value="1"/>
</dbReference>
<dbReference type="InterPro" id="IPR050622">
    <property type="entry name" value="CPA3_antiporter_subunitB"/>
</dbReference>
<name>A0A398BGR0_9BACI</name>
<keyword evidence="6 7" id="KW-0472">Membrane</keyword>
<dbReference type="NCBIfam" id="NF009223">
    <property type="entry name" value="PRK12573.1"/>
    <property type="match status" value="1"/>
</dbReference>
<evidence type="ECO:0000256" key="4">
    <source>
        <dbReference type="ARBA" id="ARBA00022692"/>
    </source>
</evidence>